<gene>
    <name evidence="3" type="ORF">BO86DRAFT_458588</name>
</gene>
<reference evidence="3 4" key="1">
    <citation type="submission" date="2018-02" db="EMBL/GenBank/DDBJ databases">
        <title>The genomes of Aspergillus section Nigri reveals drivers in fungal speciation.</title>
        <authorList>
            <consortium name="DOE Joint Genome Institute"/>
            <person name="Vesth T.C."/>
            <person name="Nybo J."/>
            <person name="Theobald S."/>
            <person name="Brandl J."/>
            <person name="Frisvad J.C."/>
            <person name="Nielsen K.F."/>
            <person name="Lyhne E.K."/>
            <person name="Kogle M.E."/>
            <person name="Kuo A."/>
            <person name="Riley R."/>
            <person name="Clum A."/>
            <person name="Nolan M."/>
            <person name="Lipzen A."/>
            <person name="Salamov A."/>
            <person name="Henrissat B."/>
            <person name="Wiebenga A."/>
            <person name="De vries R.P."/>
            <person name="Grigoriev I.V."/>
            <person name="Mortensen U.H."/>
            <person name="Andersen M.R."/>
            <person name="Baker S.E."/>
        </authorList>
    </citation>
    <scope>NUCLEOTIDE SEQUENCE [LARGE SCALE GENOMIC DNA]</scope>
    <source>
        <strain evidence="3 4">CBS 114.51</strain>
    </source>
</reference>
<dbReference type="InterPro" id="IPR036396">
    <property type="entry name" value="Cyt_P450_sf"/>
</dbReference>
<keyword evidence="2" id="KW-0732">Signal</keyword>
<dbReference type="EMBL" id="KZ824828">
    <property type="protein sequence ID" value="RAH78355.1"/>
    <property type="molecule type" value="Genomic_DNA"/>
</dbReference>
<feature type="region of interest" description="Disordered" evidence="1">
    <location>
        <begin position="73"/>
        <end position="97"/>
    </location>
</feature>
<feature type="signal peptide" evidence="2">
    <location>
        <begin position="1"/>
        <end position="16"/>
    </location>
</feature>
<dbReference type="SUPFAM" id="SSF48264">
    <property type="entry name" value="Cytochrome P450"/>
    <property type="match status" value="1"/>
</dbReference>
<dbReference type="GO" id="GO:0005506">
    <property type="term" value="F:iron ion binding"/>
    <property type="evidence" value="ECO:0007669"/>
    <property type="project" value="InterPro"/>
</dbReference>
<accession>A0A8T8WR83</accession>
<protein>
    <submittedName>
        <fullName evidence="3">Uncharacterized protein</fullName>
    </submittedName>
</protein>
<dbReference type="RefSeq" id="XP_025524249.1">
    <property type="nucleotide sequence ID" value="XM_025677303.1"/>
</dbReference>
<organism evidence="3 4">
    <name type="scientific">Aspergillus japonicus CBS 114.51</name>
    <dbReference type="NCBI Taxonomy" id="1448312"/>
    <lineage>
        <taxon>Eukaryota</taxon>
        <taxon>Fungi</taxon>
        <taxon>Dikarya</taxon>
        <taxon>Ascomycota</taxon>
        <taxon>Pezizomycotina</taxon>
        <taxon>Eurotiomycetes</taxon>
        <taxon>Eurotiomycetidae</taxon>
        <taxon>Eurotiales</taxon>
        <taxon>Aspergillaceae</taxon>
        <taxon>Aspergillus</taxon>
        <taxon>Aspergillus subgen. Circumdati</taxon>
    </lineage>
</organism>
<evidence type="ECO:0000256" key="2">
    <source>
        <dbReference type="SAM" id="SignalP"/>
    </source>
</evidence>
<dbReference type="GO" id="GO:0016705">
    <property type="term" value="F:oxidoreductase activity, acting on paired donors, with incorporation or reduction of molecular oxygen"/>
    <property type="evidence" value="ECO:0007669"/>
    <property type="project" value="InterPro"/>
</dbReference>
<evidence type="ECO:0000256" key="1">
    <source>
        <dbReference type="SAM" id="MobiDB-lite"/>
    </source>
</evidence>
<dbReference type="GO" id="GO:0020037">
    <property type="term" value="F:heme binding"/>
    <property type="evidence" value="ECO:0007669"/>
    <property type="project" value="InterPro"/>
</dbReference>
<dbReference type="GO" id="GO:0004497">
    <property type="term" value="F:monooxygenase activity"/>
    <property type="evidence" value="ECO:0007669"/>
    <property type="project" value="InterPro"/>
</dbReference>
<evidence type="ECO:0000313" key="4">
    <source>
        <dbReference type="Proteomes" id="UP000249497"/>
    </source>
</evidence>
<name>A0A8T8WR83_ASPJA</name>
<dbReference type="Proteomes" id="UP000249497">
    <property type="component" value="Unassembled WGS sequence"/>
</dbReference>
<keyword evidence="4" id="KW-1185">Reference proteome</keyword>
<evidence type="ECO:0000313" key="3">
    <source>
        <dbReference type="EMBL" id="RAH78355.1"/>
    </source>
</evidence>
<dbReference type="OrthoDB" id="1470350at2759"/>
<dbReference type="GeneID" id="37180996"/>
<proteinExistence type="predicted"/>
<dbReference type="AlphaFoldDB" id="A0A8T8WR83"/>
<sequence length="139" mass="15234">MCSSLPLLLLLPSQFSFRWVSSPPPPIRLRYQSSAVIDETLRISCPAPGVLPRIVPQGGCVIAGLGFIPGGPLEHQPQRDHLPQDHGSINPSDGSPKKPTAWIIGRLAQMEMTMALAYLFNRFDLALYETDAESLRVSN</sequence>
<feature type="chain" id="PRO_5035866701" evidence="2">
    <location>
        <begin position="17"/>
        <end position="139"/>
    </location>
</feature>
<dbReference type="Gene3D" id="1.10.630.10">
    <property type="entry name" value="Cytochrome P450"/>
    <property type="match status" value="1"/>
</dbReference>